<dbReference type="PANTHER" id="PTHR34221">
    <property type="entry name" value="HYPOTHETICAL PROTEIN LOC691189"/>
    <property type="match status" value="1"/>
</dbReference>
<evidence type="ECO:0000313" key="1">
    <source>
        <dbReference type="EMBL" id="KAA3682340.1"/>
    </source>
</evidence>
<dbReference type="PANTHER" id="PTHR34221:SF4">
    <property type="entry name" value="CHROMOSOME LG9 OPEN READING FRAME, HUMAN C17ORF98"/>
    <property type="match status" value="1"/>
</dbReference>
<evidence type="ECO:0000313" key="2">
    <source>
        <dbReference type="Proteomes" id="UP000324629"/>
    </source>
</evidence>
<protein>
    <submittedName>
        <fullName evidence="1">Uncharacterized protein</fullName>
    </submittedName>
</protein>
<keyword evidence="2" id="KW-1185">Reference proteome</keyword>
<dbReference type="Proteomes" id="UP000324629">
    <property type="component" value="Unassembled WGS sequence"/>
</dbReference>
<organism evidence="1 2">
    <name type="scientific">Paragonimus westermani</name>
    <dbReference type="NCBI Taxonomy" id="34504"/>
    <lineage>
        <taxon>Eukaryota</taxon>
        <taxon>Metazoa</taxon>
        <taxon>Spiralia</taxon>
        <taxon>Lophotrochozoa</taxon>
        <taxon>Platyhelminthes</taxon>
        <taxon>Trematoda</taxon>
        <taxon>Digenea</taxon>
        <taxon>Plagiorchiida</taxon>
        <taxon>Troglotremata</taxon>
        <taxon>Troglotrematidae</taxon>
        <taxon>Paragonimus</taxon>
    </lineage>
</organism>
<dbReference type="AlphaFoldDB" id="A0A5J4P4G5"/>
<dbReference type="Pfam" id="PF15075">
    <property type="entry name" value="SPMAP1-like"/>
    <property type="match status" value="1"/>
</dbReference>
<name>A0A5J4P4G5_9TREM</name>
<sequence>MTGNRKKKNNVGKGCPVNSSKYHKILAYSYDNKLYNTPPTPPPEVLSKRERNFILDGVAVRQISDDYSRANPKVGQAIPVYRAQMDPGIARYFKTQNMQKLLRKTTQNSPATCIEGEIVARFAEHGASANYLRLRNVHGCGRSVEFAGGHGRYVGKLTTVLSYNGEFGYRRNTPWLRQKPSTFGVVTDLPLY</sequence>
<reference evidence="1 2" key="1">
    <citation type="journal article" date="2019" name="Gigascience">
        <title>Whole-genome sequence of the oriental lung fluke Paragonimus westermani.</title>
        <authorList>
            <person name="Oey H."/>
            <person name="Zakrzewski M."/>
            <person name="Narain K."/>
            <person name="Devi K.R."/>
            <person name="Agatsuma T."/>
            <person name="Nawaratna S."/>
            <person name="Gobert G.N."/>
            <person name="Jones M.K."/>
            <person name="Ragan M.A."/>
            <person name="McManus D.P."/>
            <person name="Krause L."/>
        </authorList>
    </citation>
    <scope>NUCLEOTIDE SEQUENCE [LARGE SCALE GENOMIC DNA]</scope>
    <source>
        <strain evidence="1 2">IND2009</strain>
    </source>
</reference>
<accession>A0A5J4P4G5</accession>
<gene>
    <name evidence="1" type="ORF">DEA37_0011114</name>
</gene>
<dbReference type="EMBL" id="QNGE01000027">
    <property type="protein sequence ID" value="KAA3682340.1"/>
    <property type="molecule type" value="Genomic_DNA"/>
</dbReference>
<comment type="caution">
    <text evidence="1">The sequence shown here is derived from an EMBL/GenBank/DDBJ whole genome shotgun (WGS) entry which is preliminary data.</text>
</comment>
<dbReference type="InterPro" id="IPR028027">
    <property type="entry name" value="SPMAP1"/>
</dbReference>
<proteinExistence type="predicted"/>